<evidence type="ECO:0000313" key="8">
    <source>
        <dbReference type="EMBL" id="KAK7070403.1"/>
    </source>
</evidence>
<feature type="domain" description="Cyclin N-terminal" evidence="7">
    <location>
        <begin position="142"/>
        <end position="204"/>
    </location>
</feature>
<dbReference type="PIRSF" id="PIRSF001771">
    <property type="entry name" value="Cyclin_A_B_D_E"/>
    <property type="match status" value="1"/>
</dbReference>
<dbReference type="GO" id="GO:0003950">
    <property type="term" value="F:NAD+ poly-ADP-ribosyltransferase activity"/>
    <property type="evidence" value="ECO:0007669"/>
    <property type="project" value="UniProtKB-EC"/>
</dbReference>
<keyword evidence="5" id="KW-0131">Cell cycle</keyword>
<dbReference type="GO" id="GO:0005829">
    <property type="term" value="C:cytosol"/>
    <property type="evidence" value="ECO:0007669"/>
    <property type="project" value="UniProtKB-ARBA"/>
</dbReference>
<evidence type="ECO:0000256" key="2">
    <source>
        <dbReference type="ARBA" id="ARBA00006955"/>
    </source>
</evidence>
<dbReference type="EMBL" id="JAXCGZ010015390">
    <property type="protein sequence ID" value="KAK7070403.1"/>
    <property type="molecule type" value="Genomic_DNA"/>
</dbReference>
<dbReference type="GO" id="GO:0016538">
    <property type="term" value="F:cyclin-dependent protein serine/threonine kinase regulator activity"/>
    <property type="evidence" value="ECO:0007669"/>
    <property type="project" value="InterPro"/>
</dbReference>
<feature type="non-terminal residue" evidence="8">
    <location>
        <position position="204"/>
    </location>
</feature>
<dbReference type="InterPro" id="IPR006671">
    <property type="entry name" value="Cyclin_N"/>
</dbReference>
<sequence>MTTQVSTLQSELSGSDEKGPRKVSAKLVQGPVTRRAAMGEVGNKANLETTGLPTKSDLKNAQASKAPIAKPRPTLLRRRENKENEGCKGEVPRENAKEEMEVQQVAKVEDLAIVFSTQRLNVENIDAQDKDNPQLVSEYVNDIFKYMRALEEKSRVRNNFLDGQVINGKMRAILIDWLVQVHLSFRLLQETLYLTVAIIDRYLQ</sequence>
<dbReference type="InterPro" id="IPR048258">
    <property type="entry name" value="Cyclins_cyclin-box"/>
</dbReference>
<evidence type="ECO:0000256" key="3">
    <source>
        <dbReference type="ARBA" id="ARBA00022618"/>
    </source>
</evidence>
<dbReference type="FunFam" id="1.10.472.10:FF:000198">
    <property type="entry name" value="G2/mitotic-specific cyclin-B1"/>
    <property type="match status" value="1"/>
</dbReference>
<keyword evidence="8" id="KW-0808">Transferase</keyword>
<comment type="caution">
    <text evidence="8">The sequence shown here is derived from an EMBL/GenBank/DDBJ whole genome shotgun (WGS) entry which is preliminary data.</text>
</comment>
<dbReference type="GO" id="GO:0044772">
    <property type="term" value="P:mitotic cell cycle phase transition"/>
    <property type="evidence" value="ECO:0007669"/>
    <property type="project" value="InterPro"/>
</dbReference>
<dbReference type="EC" id="2.4.2.30" evidence="8"/>
<dbReference type="Pfam" id="PF00134">
    <property type="entry name" value="Cyclin_N"/>
    <property type="match status" value="1"/>
</dbReference>
<dbReference type="PROSITE" id="PS00292">
    <property type="entry name" value="CYCLINS"/>
    <property type="match status" value="1"/>
</dbReference>
<dbReference type="Proteomes" id="UP001381693">
    <property type="component" value="Unassembled WGS sequence"/>
</dbReference>
<dbReference type="GO" id="GO:0051301">
    <property type="term" value="P:cell division"/>
    <property type="evidence" value="ECO:0007669"/>
    <property type="project" value="UniProtKB-KW"/>
</dbReference>
<evidence type="ECO:0000256" key="5">
    <source>
        <dbReference type="ARBA" id="ARBA00023306"/>
    </source>
</evidence>
<feature type="region of interest" description="Disordered" evidence="6">
    <location>
        <begin position="1"/>
        <end position="26"/>
    </location>
</feature>
<keyword evidence="3" id="KW-0132">Cell division</keyword>
<dbReference type="InterPro" id="IPR039361">
    <property type="entry name" value="Cyclin"/>
</dbReference>
<name>A0AAN9A0D0_HALRR</name>
<keyword evidence="9" id="KW-1185">Reference proteome</keyword>
<evidence type="ECO:0000259" key="7">
    <source>
        <dbReference type="Pfam" id="PF00134"/>
    </source>
</evidence>
<keyword evidence="4" id="KW-0195">Cyclin</keyword>
<dbReference type="InterPro" id="IPR036915">
    <property type="entry name" value="Cyclin-like_sf"/>
</dbReference>
<feature type="region of interest" description="Disordered" evidence="6">
    <location>
        <begin position="43"/>
        <end position="65"/>
    </location>
</feature>
<dbReference type="InterPro" id="IPR046965">
    <property type="entry name" value="Cyclin_A/B-like"/>
</dbReference>
<comment type="function">
    <text evidence="1">Essential for the control of the cell cycle at the G2/M (mitosis) transition.</text>
</comment>
<keyword evidence="8" id="KW-0328">Glycosyltransferase</keyword>
<proteinExistence type="inferred from homology"/>
<evidence type="ECO:0000256" key="6">
    <source>
        <dbReference type="SAM" id="MobiDB-lite"/>
    </source>
</evidence>
<dbReference type="SUPFAM" id="SSF47954">
    <property type="entry name" value="Cyclin-like"/>
    <property type="match status" value="1"/>
</dbReference>
<feature type="compositionally biased region" description="Polar residues" evidence="6">
    <location>
        <begin position="1"/>
        <end position="13"/>
    </location>
</feature>
<reference evidence="8 9" key="1">
    <citation type="submission" date="2023-11" db="EMBL/GenBank/DDBJ databases">
        <title>Halocaridina rubra genome assembly.</title>
        <authorList>
            <person name="Smith C."/>
        </authorList>
    </citation>
    <scope>NUCLEOTIDE SEQUENCE [LARGE SCALE GENOMIC DNA]</scope>
    <source>
        <strain evidence="8">EP-1</strain>
        <tissue evidence="8">Whole</tissue>
    </source>
</reference>
<evidence type="ECO:0000313" key="9">
    <source>
        <dbReference type="Proteomes" id="UP001381693"/>
    </source>
</evidence>
<gene>
    <name evidence="8" type="primary">CCNB2_2</name>
    <name evidence="8" type="ORF">SK128_003397</name>
</gene>
<dbReference type="AlphaFoldDB" id="A0AAN9A0D0"/>
<evidence type="ECO:0000256" key="4">
    <source>
        <dbReference type="ARBA" id="ARBA00023127"/>
    </source>
</evidence>
<dbReference type="Gene3D" id="1.10.472.10">
    <property type="entry name" value="Cyclin-like"/>
    <property type="match status" value="1"/>
</dbReference>
<feature type="compositionally biased region" description="Polar residues" evidence="6">
    <location>
        <begin position="46"/>
        <end position="63"/>
    </location>
</feature>
<protein>
    <submittedName>
        <fullName evidence="8">G2/mitotic-specific cyclin-B2</fullName>
        <ecNumber evidence="8">2.4.2.30</ecNumber>
    </submittedName>
</protein>
<organism evidence="8 9">
    <name type="scientific">Halocaridina rubra</name>
    <name type="common">Hawaiian red shrimp</name>
    <dbReference type="NCBI Taxonomy" id="373956"/>
    <lineage>
        <taxon>Eukaryota</taxon>
        <taxon>Metazoa</taxon>
        <taxon>Ecdysozoa</taxon>
        <taxon>Arthropoda</taxon>
        <taxon>Crustacea</taxon>
        <taxon>Multicrustacea</taxon>
        <taxon>Malacostraca</taxon>
        <taxon>Eumalacostraca</taxon>
        <taxon>Eucarida</taxon>
        <taxon>Decapoda</taxon>
        <taxon>Pleocyemata</taxon>
        <taxon>Caridea</taxon>
        <taxon>Atyoidea</taxon>
        <taxon>Atyidae</taxon>
        <taxon>Halocaridina</taxon>
    </lineage>
</organism>
<dbReference type="PANTHER" id="PTHR10177">
    <property type="entry name" value="CYCLINS"/>
    <property type="match status" value="1"/>
</dbReference>
<comment type="similarity">
    <text evidence="2">Belongs to the cyclin family. Cyclin AB subfamily.</text>
</comment>
<evidence type="ECO:0000256" key="1">
    <source>
        <dbReference type="ARBA" id="ARBA00003222"/>
    </source>
</evidence>
<accession>A0AAN9A0D0</accession>